<dbReference type="InterPro" id="IPR036271">
    <property type="entry name" value="Tet_transcr_reg_TetR-rel_C_sf"/>
</dbReference>
<evidence type="ECO:0000256" key="2">
    <source>
        <dbReference type="ARBA" id="ARBA00023125"/>
    </source>
</evidence>
<accession>A0AAU7Z5Y7</accession>
<dbReference type="KEGG" id="tgi:RBB81_10420"/>
<dbReference type="EMBL" id="CP132938">
    <property type="protein sequence ID" value="XCB24317.1"/>
    <property type="molecule type" value="Genomic_DNA"/>
</dbReference>
<organism evidence="6">
    <name type="scientific">Tunturiibacter gelidiferens</name>
    <dbReference type="NCBI Taxonomy" id="3069689"/>
    <lineage>
        <taxon>Bacteria</taxon>
        <taxon>Pseudomonadati</taxon>
        <taxon>Acidobacteriota</taxon>
        <taxon>Terriglobia</taxon>
        <taxon>Terriglobales</taxon>
        <taxon>Acidobacteriaceae</taxon>
        <taxon>Tunturiibacter</taxon>
    </lineage>
</organism>
<dbReference type="GO" id="GO:0003677">
    <property type="term" value="F:DNA binding"/>
    <property type="evidence" value="ECO:0007669"/>
    <property type="project" value="UniProtKB-UniRule"/>
</dbReference>
<evidence type="ECO:0000313" key="6">
    <source>
        <dbReference type="EMBL" id="XCB24317.1"/>
    </source>
</evidence>
<evidence type="ECO:0000256" key="1">
    <source>
        <dbReference type="ARBA" id="ARBA00023015"/>
    </source>
</evidence>
<dbReference type="Gene3D" id="1.10.10.60">
    <property type="entry name" value="Homeodomain-like"/>
    <property type="match status" value="1"/>
</dbReference>
<dbReference type="Gene3D" id="1.10.357.10">
    <property type="entry name" value="Tetracycline Repressor, domain 2"/>
    <property type="match status" value="1"/>
</dbReference>
<evidence type="ECO:0000256" key="3">
    <source>
        <dbReference type="ARBA" id="ARBA00023163"/>
    </source>
</evidence>
<dbReference type="InterPro" id="IPR009057">
    <property type="entry name" value="Homeodomain-like_sf"/>
</dbReference>
<keyword evidence="3" id="KW-0804">Transcription</keyword>
<keyword evidence="2 4" id="KW-0238">DNA-binding</keyword>
<dbReference type="RefSeq" id="WP_353073647.1">
    <property type="nucleotide sequence ID" value="NZ_CP132938.1"/>
</dbReference>
<protein>
    <submittedName>
        <fullName evidence="6">Helix-turn-helix domain-containing protein</fullName>
    </submittedName>
</protein>
<name>A0AAU7Z5Y7_9BACT</name>
<dbReference type="Pfam" id="PF00440">
    <property type="entry name" value="TetR_N"/>
    <property type="match status" value="1"/>
</dbReference>
<reference evidence="6" key="2">
    <citation type="journal article" date="2024" name="Environ. Microbiol.">
        <title>Genome analysis and description of Tunturibacter gen. nov. expands the diversity of Terriglobia in tundra soils.</title>
        <authorList>
            <person name="Messyasz A."/>
            <person name="Mannisto M.K."/>
            <person name="Kerkhof L.J."/>
            <person name="Haggblom M.M."/>
        </authorList>
    </citation>
    <scope>NUCLEOTIDE SEQUENCE</scope>
    <source>
        <strain evidence="6">M8UP39</strain>
    </source>
</reference>
<reference evidence="6" key="1">
    <citation type="submission" date="2023-08" db="EMBL/GenBank/DDBJ databases">
        <authorList>
            <person name="Messyasz A."/>
            <person name="Mannisto M.K."/>
            <person name="Kerkhof L.J."/>
            <person name="Haggblom M."/>
        </authorList>
    </citation>
    <scope>NUCLEOTIDE SEQUENCE</scope>
    <source>
        <strain evidence="6">M8UP39</strain>
    </source>
</reference>
<dbReference type="InterPro" id="IPR001647">
    <property type="entry name" value="HTH_TetR"/>
</dbReference>
<sequence>MKVSKEKAAENRELILTGAARLFREKGVHGVGVDALTEAAGLTHGSLYSRFGSKDNLLAESLRHGHALSQSRASGVKSLGDAISAYLSPVHRDNPGSGCFMAALGCDMPRQSKEVRASFTQIVRNNITRLAGLLPIGRKRKNEDELLSTMATMVGAMILARAVDDAAFSDRILSAAKTQLIERK</sequence>
<feature type="DNA-binding region" description="H-T-H motif" evidence="4">
    <location>
        <begin position="32"/>
        <end position="51"/>
    </location>
</feature>
<proteinExistence type="predicted"/>
<dbReference type="AlphaFoldDB" id="A0AAU7Z5Y7"/>
<dbReference type="SUPFAM" id="SSF48498">
    <property type="entry name" value="Tetracyclin repressor-like, C-terminal domain"/>
    <property type="match status" value="1"/>
</dbReference>
<evidence type="ECO:0000259" key="5">
    <source>
        <dbReference type="PROSITE" id="PS50977"/>
    </source>
</evidence>
<dbReference type="PANTHER" id="PTHR47506:SF7">
    <property type="entry name" value="TRANSCRIPTIONAL REGULATORY PROTEIN"/>
    <property type="match status" value="1"/>
</dbReference>
<feature type="domain" description="HTH tetR-type" evidence="5">
    <location>
        <begin position="9"/>
        <end position="69"/>
    </location>
</feature>
<dbReference type="SUPFAM" id="SSF46689">
    <property type="entry name" value="Homeodomain-like"/>
    <property type="match status" value="1"/>
</dbReference>
<dbReference type="PRINTS" id="PR00455">
    <property type="entry name" value="HTHTETR"/>
</dbReference>
<gene>
    <name evidence="6" type="ORF">RBB81_10420</name>
</gene>
<evidence type="ECO:0000256" key="4">
    <source>
        <dbReference type="PROSITE-ProRule" id="PRU00335"/>
    </source>
</evidence>
<dbReference type="PANTHER" id="PTHR47506">
    <property type="entry name" value="TRANSCRIPTIONAL REGULATORY PROTEIN"/>
    <property type="match status" value="1"/>
</dbReference>
<keyword evidence="1" id="KW-0805">Transcription regulation</keyword>
<dbReference type="PROSITE" id="PS50977">
    <property type="entry name" value="HTH_TETR_2"/>
    <property type="match status" value="1"/>
</dbReference>